<dbReference type="GO" id="GO:0006950">
    <property type="term" value="P:response to stress"/>
    <property type="evidence" value="ECO:0007669"/>
    <property type="project" value="TreeGrafter"/>
</dbReference>
<dbReference type="EMBL" id="QQXK01000014">
    <property type="protein sequence ID" value="RII42251.1"/>
    <property type="molecule type" value="Genomic_DNA"/>
</dbReference>
<dbReference type="SUPFAM" id="SSF46785">
    <property type="entry name" value="Winged helix' DNA-binding domain"/>
    <property type="match status" value="1"/>
</dbReference>
<dbReference type="AlphaFoldDB" id="A0A399J9H6"/>
<evidence type="ECO:0000259" key="2">
    <source>
        <dbReference type="PROSITE" id="PS50995"/>
    </source>
</evidence>
<dbReference type="InterPro" id="IPR000835">
    <property type="entry name" value="HTH_MarR-typ"/>
</dbReference>
<comment type="subcellular location">
    <subcellularLocation>
        <location evidence="1">Cytoplasm</location>
    </subcellularLocation>
</comment>
<dbReference type="SMART" id="SM00347">
    <property type="entry name" value="HTH_MARR"/>
    <property type="match status" value="1"/>
</dbReference>
<sequence>MPEQQDPLALESQVCFALSLASRSVIAAYKPVLEPLGLTHPQYLMMLALWEYAPLSLRELSALLYQDPATASPIAKRLESLGYLRRERDPQDERSLSIVLTERGAVLREEAEKIPGIMMDRLGMDEAELRALHGSMMKLIDVAVADGRL</sequence>
<proteinExistence type="predicted"/>
<dbReference type="PROSITE" id="PS50995">
    <property type="entry name" value="HTH_MARR_2"/>
    <property type="match status" value="1"/>
</dbReference>
<gene>
    <name evidence="3" type="ORF">DWB68_08470</name>
</gene>
<dbReference type="InterPro" id="IPR036390">
    <property type="entry name" value="WH_DNA-bd_sf"/>
</dbReference>
<reference evidence="3 4" key="1">
    <citation type="submission" date="2018-07" db="EMBL/GenBank/DDBJ databases">
        <title>Arthrobacter sp. nov., isolated from raw cow's milk with high bacterial count.</title>
        <authorList>
            <person name="Hahne J."/>
            <person name="Isele D."/>
            <person name="Lipski A."/>
        </authorList>
    </citation>
    <scope>NUCLEOTIDE SEQUENCE [LARGE SCALE GENOMIC DNA]</scope>
    <source>
        <strain evidence="3 4">JZ R-35</strain>
    </source>
</reference>
<protein>
    <submittedName>
        <fullName evidence="3">MarR family transcriptional regulator</fullName>
    </submittedName>
</protein>
<feature type="domain" description="HTH marR-type" evidence="2">
    <location>
        <begin position="11"/>
        <end position="141"/>
    </location>
</feature>
<dbReference type="InterPro" id="IPR039422">
    <property type="entry name" value="MarR/SlyA-like"/>
</dbReference>
<dbReference type="PANTHER" id="PTHR33164">
    <property type="entry name" value="TRANSCRIPTIONAL REGULATOR, MARR FAMILY"/>
    <property type="match status" value="1"/>
</dbReference>
<dbReference type="GO" id="GO:0005737">
    <property type="term" value="C:cytoplasm"/>
    <property type="evidence" value="ECO:0007669"/>
    <property type="project" value="UniProtKB-SubCell"/>
</dbReference>
<dbReference type="PANTHER" id="PTHR33164:SF5">
    <property type="entry name" value="ORGANIC HYDROPEROXIDE RESISTANCE TRANSCRIPTIONAL REGULATOR"/>
    <property type="match status" value="1"/>
</dbReference>
<dbReference type="GO" id="GO:0003700">
    <property type="term" value="F:DNA-binding transcription factor activity"/>
    <property type="evidence" value="ECO:0007669"/>
    <property type="project" value="InterPro"/>
</dbReference>
<name>A0A399J9H6_9MICC</name>
<organism evidence="3 4">
    <name type="scientific">Galactobacter valiniphilus</name>
    <dbReference type="NCBI Taxonomy" id="2676122"/>
    <lineage>
        <taxon>Bacteria</taxon>
        <taxon>Bacillati</taxon>
        <taxon>Actinomycetota</taxon>
        <taxon>Actinomycetes</taxon>
        <taxon>Micrococcales</taxon>
        <taxon>Micrococcaceae</taxon>
        <taxon>Galactobacter</taxon>
    </lineage>
</organism>
<evidence type="ECO:0000313" key="3">
    <source>
        <dbReference type="EMBL" id="RII42251.1"/>
    </source>
</evidence>
<comment type="caution">
    <text evidence="3">The sequence shown here is derived from an EMBL/GenBank/DDBJ whole genome shotgun (WGS) entry which is preliminary data.</text>
</comment>
<dbReference type="Gene3D" id="1.10.10.10">
    <property type="entry name" value="Winged helix-like DNA-binding domain superfamily/Winged helix DNA-binding domain"/>
    <property type="match status" value="1"/>
</dbReference>
<evidence type="ECO:0000256" key="1">
    <source>
        <dbReference type="ARBA" id="ARBA00004496"/>
    </source>
</evidence>
<dbReference type="RefSeq" id="WP_119424702.1">
    <property type="nucleotide sequence ID" value="NZ_QQXK01000014.1"/>
</dbReference>
<dbReference type="Proteomes" id="UP000265419">
    <property type="component" value="Unassembled WGS sequence"/>
</dbReference>
<evidence type="ECO:0000313" key="4">
    <source>
        <dbReference type="Proteomes" id="UP000265419"/>
    </source>
</evidence>
<dbReference type="InterPro" id="IPR036388">
    <property type="entry name" value="WH-like_DNA-bd_sf"/>
</dbReference>
<keyword evidence="4" id="KW-1185">Reference proteome</keyword>
<dbReference type="Pfam" id="PF01047">
    <property type="entry name" value="MarR"/>
    <property type="match status" value="1"/>
</dbReference>
<accession>A0A399J9H6</accession>